<dbReference type="PROSITE" id="PS50097">
    <property type="entry name" value="BTB"/>
    <property type="match status" value="1"/>
</dbReference>
<comment type="caution">
    <text evidence="2">The sequence shown here is derived from an EMBL/GenBank/DDBJ whole genome shotgun (WGS) entry which is preliminary data.</text>
</comment>
<organism evidence="2 4">
    <name type="scientific">Rhizophagus clarus</name>
    <dbReference type="NCBI Taxonomy" id="94130"/>
    <lineage>
        <taxon>Eukaryota</taxon>
        <taxon>Fungi</taxon>
        <taxon>Fungi incertae sedis</taxon>
        <taxon>Mucoromycota</taxon>
        <taxon>Glomeromycotina</taxon>
        <taxon>Glomeromycetes</taxon>
        <taxon>Glomerales</taxon>
        <taxon>Glomeraceae</taxon>
        <taxon>Rhizophagus</taxon>
    </lineage>
</organism>
<dbReference type="EMBL" id="BEXD01004370">
    <property type="protein sequence ID" value="GBC10277.1"/>
    <property type="molecule type" value="Genomic_DNA"/>
</dbReference>
<dbReference type="Gene3D" id="1.25.40.420">
    <property type="match status" value="1"/>
</dbReference>
<dbReference type="CDD" id="cd18186">
    <property type="entry name" value="BTB_POZ_ZBTB_KLHL-like"/>
    <property type="match status" value="1"/>
</dbReference>
<dbReference type="EMBL" id="BLAL01000012">
    <property type="protein sequence ID" value="GES74667.1"/>
    <property type="molecule type" value="Genomic_DNA"/>
</dbReference>
<dbReference type="SUPFAM" id="SSF54695">
    <property type="entry name" value="POZ domain"/>
    <property type="match status" value="1"/>
</dbReference>
<sequence>MERFSRVKQDDAIIYAGEEPNIKEFHVHSNILCVRAQYFRSTFSNEWAKKVDGIFIFKKPNISPQLFDIILRFIYYGNIELKDFQGLDISKLLIAVDELNIQPLIIHIQEFLTANPKFLYQNPVDILEMVYDNERFTDLLNLCLEIICDEPEILFNSDKFINLRVPLLELLLKREDLNMNEIEIWENLLKWCFAQQNMENDPIKWNKEDIIKIEKVLQRFIPLIKFCDINSEDFFYKIYCYKEILPQELIHNLLEFYLVPNIIPKTSSRIRKIDNLTINWW</sequence>
<dbReference type="PANTHER" id="PTHR45774">
    <property type="entry name" value="BTB/POZ DOMAIN-CONTAINING"/>
    <property type="match status" value="1"/>
</dbReference>
<evidence type="ECO:0000313" key="4">
    <source>
        <dbReference type="Proteomes" id="UP000247702"/>
    </source>
</evidence>
<evidence type="ECO:0000313" key="2">
    <source>
        <dbReference type="EMBL" id="GBC10277.1"/>
    </source>
</evidence>
<reference evidence="3" key="2">
    <citation type="submission" date="2019-10" db="EMBL/GenBank/DDBJ databases">
        <title>Conservation and host-specific expression of non-tandemly repeated heterogenous ribosome RNA gene in arbuscular mycorrhizal fungi.</title>
        <authorList>
            <person name="Maeda T."/>
            <person name="Kobayashi Y."/>
            <person name="Nakagawa T."/>
            <person name="Ezawa T."/>
            <person name="Yamaguchi K."/>
            <person name="Bino T."/>
            <person name="Nishimoto Y."/>
            <person name="Shigenobu S."/>
            <person name="Kawaguchi M."/>
        </authorList>
    </citation>
    <scope>NUCLEOTIDE SEQUENCE</scope>
    <source>
        <strain evidence="3">HR1</strain>
    </source>
</reference>
<proteinExistence type="predicted"/>
<accession>A0A2Z6SQB8</accession>
<dbReference type="Pfam" id="PF00651">
    <property type="entry name" value="BTB"/>
    <property type="match status" value="1"/>
</dbReference>
<dbReference type="Proteomes" id="UP000615446">
    <property type="component" value="Unassembled WGS sequence"/>
</dbReference>
<dbReference type="OrthoDB" id="298084at2759"/>
<dbReference type="InterPro" id="IPR011333">
    <property type="entry name" value="SKP1/BTB/POZ_sf"/>
</dbReference>
<keyword evidence="4" id="KW-1185">Reference proteome</keyword>
<dbReference type="Gene3D" id="3.30.710.10">
    <property type="entry name" value="Potassium Channel Kv1.1, Chain A"/>
    <property type="match status" value="1"/>
</dbReference>
<evidence type="ECO:0000259" key="1">
    <source>
        <dbReference type="PROSITE" id="PS50097"/>
    </source>
</evidence>
<reference evidence="2 4" key="1">
    <citation type="submission" date="2017-11" db="EMBL/GenBank/DDBJ databases">
        <title>The genome of Rhizophagus clarus HR1 reveals common genetic basis of auxotrophy among arbuscular mycorrhizal fungi.</title>
        <authorList>
            <person name="Kobayashi Y."/>
        </authorList>
    </citation>
    <scope>NUCLEOTIDE SEQUENCE [LARGE SCALE GENOMIC DNA]</scope>
    <source>
        <strain evidence="2 4">HR1</strain>
    </source>
</reference>
<dbReference type="Proteomes" id="UP000247702">
    <property type="component" value="Unassembled WGS sequence"/>
</dbReference>
<dbReference type="SMART" id="SM00225">
    <property type="entry name" value="BTB"/>
    <property type="match status" value="1"/>
</dbReference>
<dbReference type="AlphaFoldDB" id="A0A2Z6SQB8"/>
<name>A0A2Z6SQB8_9GLOM</name>
<dbReference type="STRING" id="94130.A0A2Z6SQB8"/>
<dbReference type="PANTHER" id="PTHR45774:SF3">
    <property type="entry name" value="BTB (POZ) DOMAIN-CONTAINING 2B-RELATED"/>
    <property type="match status" value="1"/>
</dbReference>
<protein>
    <submittedName>
        <fullName evidence="3">BTB/POZ protein</fullName>
    </submittedName>
</protein>
<feature type="domain" description="BTB" evidence="1">
    <location>
        <begin position="10"/>
        <end position="83"/>
    </location>
</feature>
<gene>
    <name evidence="3" type="ORF">RCL2_000213700</name>
    <name evidence="2" type="ORF">RclHR1_00950014</name>
</gene>
<dbReference type="InterPro" id="IPR000210">
    <property type="entry name" value="BTB/POZ_dom"/>
</dbReference>
<evidence type="ECO:0000313" key="3">
    <source>
        <dbReference type="EMBL" id="GES74667.1"/>
    </source>
</evidence>